<evidence type="ECO:0000259" key="13">
    <source>
        <dbReference type="PROSITE" id="PS51903"/>
    </source>
</evidence>
<keyword evidence="12" id="KW-0963">Cytoplasm</keyword>
<dbReference type="GO" id="GO:0005524">
    <property type="term" value="F:ATP binding"/>
    <property type="evidence" value="ECO:0007669"/>
    <property type="project" value="UniProtKB-UniRule"/>
</dbReference>
<keyword evidence="8 11" id="KW-0143">Chaperone</keyword>
<dbReference type="SUPFAM" id="SSF81923">
    <property type="entry name" value="Double Clp-N motif"/>
    <property type="match status" value="1"/>
</dbReference>
<evidence type="ECO:0000256" key="6">
    <source>
        <dbReference type="ARBA" id="ARBA00023016"/>
    </source>
</evidence>
<evidence type="ECO:0000256" key="9">
    <source>
        <dbReference type="ARBA" id="ARBA00026057"/>
    </source>
</evidence>
<feature type="domain" description="Clp R" evidence="13">
    <location>
        <begin position="3"/>
        <end position="145"/>
    </location>
</feature>
<dbReference type="InterPro" id="IPR018368">
    <property type="entry name" value="ClpA/B_CS1"/>
</dbReference>
<evidence type="ECO:0000256" key="4">
    <source>
        <dbReference type="ARBA" id="ARBA00022741"/>
    </source>
</evidence>
<dbReference type="Proteomes" id="UP001152302">
    <property type="component" value="Unassembled WGS sequence"/>
</dbReference>
<evidence type="ECO:0000313" key="14">
    <source>
        <dbReference type="EMBL" id="MDG0858877.1"/>
    </source>
</evidence>
<dbReference type="InterPro" id="IPR019489">
    <property type="entry name" value="Clp_ATPase_C"/>
</dbReference>
<evidence type="ECO:0000256" key="12">
    <source>
        <dbReference type="RuleBase" id="RU362034"/>
    </source>
</evidence>
<reference evidence="14" key="1">
    <citation type="submission" date="2022-05" db="EMBL/GenBank/DDBJ databases">
        <title>Comparative genomics of Staphylococcus equorum isolates.</title>
        <authorList>
            <person name="Luelf R.H."/>
        </authorList>
    </citation>
    <scope>NUCLEOTIDE SEQUENCE</scope>
    <source>
        <strain evidence="14">TMW 2.2343</strain>
    </source>
</reference>
<organism evidence="14 15">
    <name type="scientific">Staphylococcus equorum</name>
    <dbReference type="NCBI Taxonomy" id="246432"/>
    <lineage>
        <taxon>Bacteria</taxon>
        <taxon>Bacillati</taxon>
        <taxon>Bacillota</taxon>
        <taxon>Bacilli</taxon>
        <taxon>Bacillales</taxon>
        <taxon>Staphylococcaceae</taxon>
        <taxon>Staphylococcus</taxon>
    </lineage>
</organism>
<dbReference type="AlphaFoldDB" id="A0A9X4L8J5"/>
<dbReference type="PANTHER" id="PTHR11638">
    <property type="entry name" value="ATP-DEPENDENT CLP PROTEASE"/>
    <property type="match status" value="1"/>
</dbReference>
<comment type="subunit">
    <text evidence="9">Homohexamer. The oligomerization is ATP-dependent.</text>
</comment>
<evidence type="ECO:0000256" key="11">
    <source>
        <dbReference type="RuleBase" id="RU004432"/>
    </source>
</evidence>
<dbReference type="GO" id="GO:0034605">
    <property type="term" value="P:cellular response to heat"/>
    <property type="evidence" value="ECO:0007669"/>
    <property type="project" value="TreeGrafter"/>
</dbReference>
<keyword evidence="7 12" id="KW-0175">Coiled coil</keyword>
<dbReference type="CDD" id="cd00009">
    <property type="entry name" value="AAA"/>
    <property type="match status" value="1"/>
</dbReference>
<keyword evidence="4 11" id="KW-0547">Nucleotide-binding</keyword>
<dbReference type="Gene3D" id="1.10.1780.10">
    <property type="entry name" value="Clp, N-terminal domain"/>
    <property type="match status" value="1"/>
</dbReference>
<dbReference type="InterPro" id="IPR028299">
    <property type="entry name" value="ClpA/B_CS2"/>
</dbReference>
<comment type="similarity">
    <text evidence="2 11">Belongs to the ClpA/ClpB family.</text>
</comment>
<comment type="subunit">
    <text evidence="12">Homohexamer; The oligomerization is ATP-dependent.</text>
</comment>
<evidence type="ECO:0000256" key="2">
    <source>
        <dbReference type="ARBA" id="ARBA00008675"/>
    </source>
</evidence>
<dbReference type="GO" id="GO:0042026">
    <property type="term" value="P:protein refolding"/>
    <property type="evidence" value="ECO:0007669"/>
    <property type="project" value="UniProtKB-UniRule"/>
</dbReference>
<proteinExistence type="inferred from homology"/>
<dbReference type="FunFam" id="3.40.50.300:FF:000025">
    <property type="entry name" value="ATP-dependent Clp protease subunit"/>
    <property type="match status" value="1"/>
</dbReference>
<evidence type="ECO:0000256" key="5">
    <source>
        <dbReference type="ARBA" id="ARBA00022840"/>
    </source>
</evidence>
<dbReference type="GO" id="GO:0005737">
    <property type="term" value="C:cytoplasm"/>
    <property type="evidence" value="ECO:0007669"/>
    <property type="project" value="UniProtKB-SubCell"/>
</dbReference>
<dbReference type="Gene3D" id="3.40.50.300">
    <property type="entry name" value="P-loop containing nucleotide triphosphate hydrolases"/>
    <property type="match status" value="3"/>
</dbReference>
<dbReference type="PANTHER" id="PTHR11638:SF18">
    <property type="entry name" value="HEAT SHOCK PROTEIN 104"/>
    <property type="match status" value="1"/>
</dbReference>
<dbReference type="SMART" id="SM00382">
    <property type="entry name" value="AAA"/>
    <property type="match status" value="2"/>
</dbReference>
<keyword evidence="6 12" id="KW-0346">Stress response</keyword>
<dbReference type="FunFam" id="3.40.50.300:FF:000010">
    <property type="entry name" value="Chaperone clpB 1, putative"/>
    <property type="match status" value="1"/>
</dbReference>
<evidence type="ECO:0000256" key="7">
    <source>
        <dbReference type="ARBA" id="ARBA00023054"/>
    </source>
</evidence>
<name>A0A9X4L8J5_9STAP</name>
<comment type="function">
    <text evidence="12">Part of a stress-induced multi-chaperone system, it is involved in the recovery of the cell from heat-induced damage, in cooperation with DnaK, DnaJ and GrpE.</text>
</comment>
<sequence>MDINQMTYAVQGALQKAVELAKTNEHQNIEIEAVLKSALEENESLFKSVLERANIDTEQLVKTYNEKLKSYPSVQGDNVQYGQYISPKANELINKAESYMNSYEDEYISMEHLILSAMEIDDTTQQFVGNKKEVIEEIIKKIRGGNHVTSQNPESNYEALEKYGRDLVEEVRKGNMDPVIGRDEEIRNTVRILSRKTKNNPVLIGEPGVGKTAIVEGLAQRIVRKDVPDSLLDKTIFELDLSALVAGAKYRGEFEERLKAVLKEVKDSDGRILLFIDEIHMLVGAGKTEGAMDAGNMLKPMLARGELHCIGATTLNEYREYIEKDSALERRFQKVNVSEPDVEDTISILRGLKERYEVYHGVRIQDKAIVAAAELSDRYITDRFLPDKAIDLVDQACATIRTEMGSNPTELDQVNRRVMQLEIEESALKNESDNLSKQRLQELQQELSNEKEKQNAIQSRVEEEKGKIAKLQEKRTELDESRKALEDAENNYDLEKAAELQHGKIPELEKELRELEDAFQNEQNGDNDRIIREIVTDEEIGDIVSSWTGIPVSKLVETEREKLLNLSDILHERVVGQDKAVDLVADAVVRARAGIKDPNRPIGSFLFLGPTGVGKTELAKSLASTLFDSEKHMIRIDMSEYMEKHSVSRLIGAPPGYVGHDEGGQLTEAVRRNPYSVILLDEIEKAHSDVFNVLLQILEEGRLTDSKGREVDFKNTIIIMTSNIGSQVLLENVKDAGVITDVTEKAVMNSLNQYFKPEIINRMDDIVLFKPLTISDMSLIVDKILAQLNIRLMSQRLSIDVSDKAKAWLGAEAYEPQFGARPLKRFVQRQIETPLARKMIKENLTEGTKVNIDLSDDGLTFEEIKPDTE</sequence>
<dbReference type="Pfam" id="PF17871">
    <property type="entry name" value="AAA_lid_9"/>
    <property type="match status" value="1"/>
</dbReference>
<dbReference type="InterPro" id="IPR041546">
    <property type="entry name" value="ClpA/ClpB_AAA_lid"/>
</dbReference>
<dbReference type="InterPro" id="IPR017730">
    <property type="entry name" value="Chaperonin_ClpB"/>
</dbReference>
<dbReference type="PROSITE" id="PS00870">
    <property type="entry name" value="CLPAB_1"/>
    <property type="match status" value="1"/>
</dbReference>
<keyword evidence="3 10" id="KW-0677">Repeat</keyword>
<dbReference type="FunFam" id="3.40.50.300:FF:000120">
    <property type="entry name" value="ATP-dependent chaperone ClpB"/>
    <property type="match status" value="1"/>
</dbReference>
<dbReference type="PRINTS" id="PR00300">
    <property type="entry name" value="CLPPROTEASEA"/>
</dbReference>
<dbReference type="CDD" id="cd19499">
    <property type="entry name" value="RecA-like_ClpB_Hsp104-like"/>
    <property type="match status" value="1"/>
</dbReference>
<dbReference type="PROSITE" id="PS00871">
    <property type="entry name" value="CLPAB_2"/>
    <property type="match status" value="1"/>
</dbReference>
<dbReference type="RefSeq" id="WP_277581443.1">
    <property type="nucleotide sequence ID" value="NZ_JAMBPV010000004.1"/>
</dbReference>
<dbReference type="Pfam" id="PF00004">
    <property type="entry name" value="AAA"/>
    <property type="match status" value="1"/>
</dbReference>
<dbReference type="Gene3D" id="1.10.8.60">
    <property type="match status" value="1"/>
</dbReference>
<dbReference type="Pfam" id="PF07724">
    <property type="entry name" value="AAA_2"/>
    <property type="match status" value="1"/>
</dbReference>
<keyword evidence="5 11" id="KW-0067">ATP-binding</keyword>
<dbReference type="InterPro" id="IPR003593">
    <property type="entry name" value="AAA+_ATPase"/>
</dbReference>
<dbReference type="InterPro" id="IPR027417">
    <property type="entry name" value="P-loop_NTPase"/>
</dbReference>
<dbReference type="Pfam" id="PF02861">
    <property type="entry name" value="Clp_N"/>
    <property type="match status" value="1"/>
</dbReference>
<evidence type="ECO:0000256" key="3">
    <source>
        <dbReference type="ARBA" id="ARBA00022737"/>
    </source>
</evidence>
<gene>
    <name evidence="12 14" type="primary">clpB</name>
    <name evidence="14" type="ORF">M4L21_06005</name>
</gene>
<dbReference type="InterPro" id="IPR001270">
    <property type="entry name" value="ClpA/B"/>
</dbReference>
<evidence type="ECO:0000256" key="1">
    <source>
        <dbReference type="ARBA" id="ARBA00004496"/>
    </source>
</evidence>
<evidence type="ECO:0000256" key="10">
    <source>
        <dbReference type="PROSITE-ProRule" id="PRU01251"/>
    </source>
</evidence>
<dbReference type="Pfam" id="PF10431">
    <property type="entry name" value="ClpB_D2-small"/>
    <property type="match status" value="1"/>
</dbReference>
<dbReference type="NCBIfam" id="TIGR03346">
    <property type="entry name" value="chaperone_ClpB"/>
    <property type="match status" value="1"/>
</dbReference>
<dbReference type="InterPro" id="IPR004176">
    <property type="entry name" value="Clp_R_N"/>
</dbReference>
<dbReference type="GO" id="GO:0016887">
    <property type="term" value="F:ATP hydrolysis activity"/>
    <property type="evidence" value="ECO:0007669"/>
    <property type="project" value="InterPro"/>
</dbReference>
<feature type="coiled-coil region" evidence="12">
    <location>
        <begin position="411"/>
        <end position="525"/>
    </location>
</feature>
<comment type="caution">
    <text evidence="14">The sequence shown here is derived from an EMBL/GenBank/DDBJ whole genome shotgun (WGS) entry which is preliminary data.</text>
</comment>
<protein>
    <recommendedName>
        <fullName evidence="12">Chaperone protein ClpB</fullName>
    </recommendedName>
</protein>
<comment type="subcellular location">
    <subcellularLocation>
        <location evidence="1 12">Cytoplasm</location>
    </subcellularLocation>
</comment>
<dbReference type="SUPFAM" id="SSF52540">
    <property type="entry name" value="P-loop containing nucleoside triphosphate hydrolases"/>
    <property type="match status" value="2"/>
</dbReference>
<dbReference type="InterPro" id="IPR050130">
    <property type="entry name" value="ClpA_ClpB"/>
</dbReference>
<accession>A0A9X4L8J5</accession>
<dbReference type="InterPro" id="IPR036628">
    <property type="entry name" value="Clp_N_dom_sf"/>
</dbReference>
<evidence type="ECO:0000256" key="8">
    <source>
        <dbReference type="ARBA" id="ARBA00023186"/>
    </source>
</evidence>
<dbReference type="InterPro" id="IPR003959">
    <property type="entry name" value="ATPase_AAA_core"/>
</dbReference>
<evidence type="ECO:0000313" key="15">
    <source>
        <dbReference type="Proteomes" id="UP001152302"/>
    </source>
</evidence>
<dbReference type="SMART" id="SM01086">
    <property type="entry name" value="ClpB_D2-small"/>
    <property type="match status" value="1"/>
</dbReference>
<dbReference type="PROSITE" id="PS51903">
    <property type="entry name" value="CLP_R"/>
    <property type="match status" value="1"/>
</dbReference>
<dbReference type="EMBL" id="JAMBPX010000003">
    <property type="protein sequence ID" value="MDG0858877.1"/>
    <property type="molecule type" value="Genomic_DNA"/>
</dbReference>